<proteinExistence type="inferred from homology"/>
<evidence type="ECO:0000256" key="1">
    <source>
        <dbReference type="ARBA" id="ARBA00009600"/>
    </source>
</evidence>
<dbReference type="EMBL" id="SHAG01000001">
    <property type="protein sequence ID" value="RZO77677.1"/>
    <property type="molecule type" value="Genomic_DNA"/>
</dbReference>
<dbReference type="Pfam" id="PF02622">
    <property type="entry name" value="DUF179"/>
    <property type="match status" value="1"/>
</dbReference>
<reference evidence="3 4" key="1">
    <citation type="submission" date="2019-02" db="EMBL/GenBank/DDBJ databases">
        <title>Prokaryotic population dynamics and viral predation in marine succession experiment using metagenomics: the confinement effect.</title>
        <authorList>
            <person name="Haro-Moreno J.M."/>
            <person name="Rodriguez-Valera F."/>
            <person name="Lopez-Perez M."/>
        </authorList>
    </citation>
    <scope>NUCLEOTIDE SEQUENCE [LARGE SCALE GENOMIC DNA]</scope>
    <source>
        <strain evidence="3">MED-G157</strain>
    </source>
</reference>
<gene>
    <name evidence="3" type="ORF">EVA68_00165</name>
</gene>
<dbReference type="Proteomes" id="UP000316199">
    <property type="component" value="Unassembled WGS sequence"/>
</dbReference>
<comment type="similarity">
    <text evidence="1 2">Belongs to the UPF0301 (AlgH) family.</text>
</comment>
<evidence type="ECO:0000313" key="3">
    <source>
        <dbReference type="EMBL" id="RZO77677.1"/>
    </source>
</evidence>
<evidence type="ECO:0000313" key="4">
    <source>
        <dbReference type="Proteomes" id="UP000316199"/>
    </source>
</evidence>
<name>A0A520S5B8_9GAMM</name>
<organism evidence="3 4">
    <name type="scientific">OM182 bacterium</name>
    <dbReference type="NCBI Taxonomy" id="2510334"/>
    <lineage>
        <taxon>Bacteria</taxon>
        <taxon>Pseudomonadati</taxon>
        <taxon>Pseudomonadota</taxon>
        <taxon>Gammaproteobacteria</taxon>
        <taxon>OMG group</taxon>
        <taxon>OM182 clade</taxon>
    </lineage>
</organism>
<dbReference type="SUPFAM" id="SSF143456">
    <property type="entry name" value="VC0467-like"/>
    <property type="match status" value="1"/>
</dbReference>
<accession>A0A520S5B8</accession>
<dbReference type="AlphaFoldDB" id="A0A520S5B8"/>
<protein>
    <recommendedName>
        <fullName evidence="2">UPF0301 protein EVA68_00165</fullName>
    </recommendedName>
</protein>
<comment type="caution">
    <text evidence="3">The sequence shown here is derived from an EMBL/GenBank/DDBJ whole genome shotgun (WGS) entry which is preliminary data.</text>
</comment>
<sequence>MNKNFFGGTFLIALPGLEEGYFKHTITLLIEHSASGAFGMIINKPAETNLSDFTATNFELPILELPILLGGPIEQDHLYFLHSTEKSYPQTLSINRQISLTTSKTILEDLSKECAPAHVLPLLGYAGWGAGQLEFEISQGAWLISPFDKKIVFSTPCSEKREAAAKQIGVDVNLIVMDPRKH</sequence>
<dbReference type="GO" id="GO:0005829">
    <property type="term" value="C:cytosol"/>
    <property type="evidence" value="ECO:0007669"/>
    <property type="project" value="TreeGrafter"/>
</dbReference>
<dbReference type="HAMAP" id="MF_00758">
    <property type="entry name" value="UPF0301"/>
    <property type="match status" value="1"/>
</dbReference>
<dbReference type="PANTHER" id="PTHR30327">
    <property type="entry name" value="UNCHARACTERIZED PROTEIN YQGE"/>
    <property type="match status" value="1"/>
</dbReference>
<dbReference type="PANTHER" id="PTHR30327:SF1">
    <property type="entry name" value="UPF0301 PROTEIN YQGE"/>
    <property type="match status" value="1"/>
</dbReference>
<dbReference type="Gene3D" id="3.40.1740.10">
    <property type="entry name" value="VC0467-like"/>
    <property type="match status" value="1"/>
</dbReference>
<evidence type="ECO:0000256" key="2">
    <source>
        <dbReference type="HAMAP-Rule" id="MF_00758"/>
    </source>
</evidence>
<dbReference type="InterPro" id="IPR003774">
    <property type="entry name" value="AlgH-like"/>
</dbReference>